<dbReference type="OrthoDB" id="9396446at2759"/>
<dbReference type="PANTHER" id="PTHR15186:SF5">
    <property type="entry name" value="BNIP3, ISOFORM A"/>
    <property type="match status" value="1"/>
</dbReference>
<sequence length="185" mass="19758">MAGGGDDGSWVELRCDPAPFSCHADVERMLLEAQLEPDGADGALPARGPPARDEEDAAKVSERLRPAPGRPQTPPGREGAPKSRVEPPAPRDAPQDAERTERRPPAALSRSCAEPRRAKDHLPFACPPPPVRWALRDGAVLRKKGPFSSELLLLVIPSLLLSHVLTLGLGIYIGKRLAASSANPL</sequence>
<reference evidence="11" key="2">
    <citation type="submission" date="2025-08" db="UniProtKB">
        <authorList>
            <consortium name="Ensembl"/>
        </authorList>
    </citation>
    <scope>IDENTIFICATION</scope>
    <source>
        <strain evidence="11">broiler</strain>
    </source>
</reference>
<dbReference type="Proteomes" id="UP000000539">
    <property type="component" value="Chromosome 4"/>
</dbReference>
<feature type="compositionally biased region" description="Basic and acidic residues" evidence="9">
    <location>
        <begin position="93"/>
        <end position="104"/>
    </location>
</feature>
<keyword evidence="5" id="KW-0053">Apoptosis</keyword>
<gene>
    <name evidence="11" type="primary">LOC107056270</name>
</gene>
<keyword evidence="8 10" id="KW-0472">Membrane</keyword>
<protein>
    <recommendedName>
        <fullName evidence="13">BCL2/adenovirus E1B 19 kDa protein-interacting protein 3-like</fullName>
    </recommendedName>
</protein>
<dbReference type="OMA" id="CAHHPQH"/>
<dbReference type="Pfam" id="PF06553">
    <property type="entry name" value="BNIP3"/>
    <property type="match status" value="1"/>
</dbReference>
<dbReference type="Gene3D" id="6.10.250.1020">
    <property type="match status" value="1"/>
</dbReference>
<feature type="transmembrane region" description="Helical" evidence="10">
    <location>
        <begin position="151"/>
        <end position="173"/>
    </location>
</feature>
<reference evidence="11" key="1">
    <citation type="submission" date="2020-11" db="EMBL/GenBank/DDBJ databases">
        <title>Gallus gallus (Chicken) genome, bGalGal1, GRCg7b, maternal haplotype autosomes + Z &amp; W.</title>
        <authorList>
            <person name="Warren W."/>
            <person name="Formenti G."/>
            <person name="Fedrigo O."/>
            <person name="Haase B."/>
            <person name="Mountcastle J."/>
            <person name="Balacco J."/>
            <person name="Tracey A."/>
            <person name="Schneider V."/>
            <person name="Okimoto R."/>
            <person name="Cheng H."/>
            <person name="Hawken R."/>
            <person name="Howe K."/>
            <person name="Jarvis E.D."/>
        </authorList>
    </citation>
    <scope>NUCLEOTIDE SEQUENCE [LARGE SCALE GENOMIC DNA]</scope>
    <source>
        <strain evidence="11">Broiler</strain>
    </source>
</reference>
<dbReference type="PANTHER" id="PTHR15186">
    <property type="entry name" value="RE48077P"/>
    <property type="match status" value="1"/>
</dbReference>
<dbReference type="GO" id="GO:0006915">
    <property type="term" value="P:apoptotic process"/>
    <property type="evidence" value="ECO:0007669"/>
    <property type="project" value="UniProtKB-KW"/>
</dbReference>
<dbReference type="KEGG" id="gga:107056270"/>
<evidence type="ECO:0000256" key="8">
    <source>
        <dbReference type="ARBA" id="ARBA00023136"/>
    </source>
</evidence>
<keyword evidence="6 10" id="KW-1133">Transmembrane helix</keyword>
<evidence type="ECO:0000256" key="6">
    <source>
        <dbReference type="ARBA" id="ARBA00022989"/>
    </source>
</evidence>
<evidence type="ECO:0000256" key="5">
    <source>
        <dbReference type="ARBA" id="ARBA00022703"/>
    </source>
</evidence>
<comment type="subcellular location">
    <subcellularLocation>
        <location evidence="1">Membrane</location>
        <topology evidence="1">Single-pass membrane protein</topology>
    </subcellularLocation>
    <subcellularLocation>
        <location evidence="2">Mitochondrion membrane</location>
    </subcellularLocation>
</comment>
<dbReference type="GO" id="GO:0043065">
    <property type="term" value="P:positive regulation of apoptotic process"/>
    <property type="evidence" value="ECO:0007669"/>
    <property type="project" value="InterPro"/>
</dbReference>
<comment type="similarity">
    <text evidence="3">Belongs to the NIP3 family.</text>
</comment>
<dbReference type="GO" id="GO:0042802">
    <property type="term" value="F:identical protein binding"/>
    <property type="evidence" value="ECO:0007669"/>
    <property type="project" value="UniProtKB-ARBA"/>
</dbReference>
<evidence type="ECO:0000256" key="2">
    <source>
        <dbReference type="ARBA" id="ARBA00004325"/>
    </source>
</evidence>
<dbReference type="AlphaFoldDB" id="A0A8V0XUP1"/>
<name>A0A8V0XUP1_CHICK</name>
<evidence type="ECO:0000256" key="7">
    <source>
        <dbReference type="ARBA" id="ARBA00023128"/>
    </source>
</evidence>
<organism evidence="11 12">
    <name type="scientific">Gallus gallus</name>
    <name type="common">Chicken</name>
    <dbReference type="NCBI Taxonomy" id="9031"/>
    <lineage>
        <taxon>Eukaryota</taxon>
        <taxon>Metazoa</taxon>
        <taxon>Chordata</taxon>
        <taxon>Craniata</taxon>
        <taxon>Vertebrata</taxon>
        <taxon>Euteleostomi</taxon>
        <taxon>Archelosauria</taxon>
        <taxon>Archosauria</taxon>
        <taxon>Dinosauria</taxon>
        <taxon>Saurischia</taxon>
        <taxon>Theropoda</taxon>
        <taxon>Coelurosauria</taxon>
        <taxon>Aves</taxon>
        <taxon>Neognathae</taxon>
        <taxon>Galloanserae</taxon>
        <taxon>Galliformes</taxon>
        <taxon>Phasianidae</taxon>
        <taxon>Phasianinae</taxon>
        <taxon>Gallus</taxon>
    </lineage>
</organism>
<accession>A0A8V0XUP1</accession>
<reference evidence="11" key="3">
    <citation type="submission" date="2025-09" db="UniProtKB">
        <authorList>
            <consortium name="Ensembl"/>
        </authorList>
    </citation>
    <scope>IDENTIFICATION</scope>
    <source>
        <strain evidence="11">broiler</strain>
    </source>
</reference>
<dbReference type="InterPro" id="IPR010548">
    <property type="entry name" value="BNIP3"/>
</dbReference>
<dbReference type="GO" id="GO:0031966">
    <property type="term" value="C:mitochondrial membrane"/>
    <property type="evidence" value="ECO:0007669"/>
    <property type="project" value="UniProtKB-SubCell"/>
</dbReference>
<keyword evidence="7" id="KW-0496">Mitochondrion</keyword>
<feature type="region of interest" description="Disordered" evidence="9">
    <location>
        <begin position="33"/>
        <end position="123"/>
    </location>
</feature>
<evidence type="ECO:0000256" key="3">
    <source>
        <dbReference type="ARBA" id="ARBA00007710"/>
    </source>
</evidence>
<evidence type="ECO:0000313" key="12">
    <source>
        <dbReference type="Proteomes" id="UP000000539"/>
    </source>
</evidence>
<keyword evidence="4 10" id="KW-0812">Transmembrane</keyword>
<evidence type="ECO:0000256" key="1">
    <source>
        <dbReference type="ARBA" id="ARBA00004167"/>
    </source>
</evidence>
<dbReference type="GeneID" id="107056270"/>
<evidence type="ECO:0000256" key="10">
    <source>
        <dbReference type="SAM" id="Phobius"/>
    </source>
</evidence>
<evidence type="ECO:0000256" key="9">
    <source>
        <dbReference type="SAM" id="MobiDB-lite"/>
    </source>
</evidence>
<evidence type="ECO:0008006" key="13">
    <source>
        <dbReference type="Google" id="ProtNLM"/>
    </source>
</evidence>
<dbReference type="RefSeq" id="XP_015156784.1">
    <property type="nucleotide sequence ID" value="XM_015301298.4"/>
</dbReference>
<feature type="compositionally biased region" description="Basic and acidic residues" evidence="9">
    <location>
        <begin position="113"/>
        <end position="122"/>
    </location>
</feature>
<dbReference type="Ensembl" id="ENSGALT00010014777.1">
    <property type="protein sequence ID" value="ENSGALP00010008713.1"/>
    <property type="gene ID" value="ENSGALG00010006207.1"/>
</dbReference>
<dbReference type="FunCoup" id="A0A8V0XUP1">
    <property type="interactions" value="2"/>
</dbReference>
<evidence type="ECO:0000313" key="11">
    <source>
        <dbReference type="Ensembl" id="ENSGALP00010008713.1"/>
    </source>
</evidence>
<dbReference type="GeneTree" id="ENSGT00940000173120"/>
<evidence type="ECO:0000256" key="4">
    <source>
        <dbReference type="ARBA" id="ARBA00022692"/>
    </source>
</evidence>
<keyword evidence="12" id="KW-1185">Reference proteome</keyword>
<dbReference type="RefSeq" id="XP_040525667.1">
    <property type="nucleotide sequence ID" value="XM_040669733.2"/>
</dbReference>
<proteinExistence type="inferred from homology"/>